<feature type="binding site" evidence="7">
    <location>
        <position position="72"/>
    </location>
    <ligand>
        <name>ATP</name>
        <dbReference type="ChEBI" id="CHEBI:30616"/>
    </ligand>
</feature>
<evidence type="ECO:0000256" key="5">
    <source>
        <dbReference type="ARBA" id="ARBA00022777"/>
    </source>
</evidence>
<dbReference type="PROSITE" id="PS00108">
    <property type="entry name" value="PROTEIN_KINASE_ST"/>
    <property type="match status" value="1"/>
</dbReference>
<evidence type="ECO:0000256" key="4">
    <source>
        <dbReference type="ARBA" id="ARBA00022741"/>
    </source>
</evidence>
<dbReference type="InterPro" id="IPR017441">
    <property type="entry name" value="Protein_kinase_ATP_BS"/>
</dbReference>
<dbReference type="Proteomes" id="UP000190037">
    <property type="component" value="Unassembled WGS sequence"/>
</dbReference>
<feature type="compositionally biased region" description="Low complexity" evidence="8">
    <location>
        <begin position="309"/>
        <end position="319"/>
    </location>
</feature>
<evidence type="ECO:0000256" key="2">
    <source>
        <dbReference type="ARBA" id="ARBA00022527"/>
    </source>
</evidence>
<feature type="compositionally biased region" description="Low complexity" evidence="8">
    <location>
        <begin position="408"/>
        <end position="419"/>
    </location>
</feature>
<name>A0A1T3NKF6_9ACTN</name>
<evidence type="ECO:0000256" key="8">
    <source>
        <dbReference type="SAM" id="MobiDB-lite"/>
    </source>
</evidence>
<dbReference type="PROSITE" id="PS00107">
    <property type="entry name" value="PROTEIN_KINASE_ATP"/>
    <property type="match status" value="1"/>
</dbReference>
<dbReference type="PANTHER" id="PTHR43289">
    <property type="entry name" value="MITOGEN-ACTIVATED PROTEIN KINASE KINASE KINASE 20-RELATED"/>
    <property type="match status" value="1"/>
</dbReference>
<feature type="region of interest" description="Disordered" evidence="8">
    <location>
        <begin position="353"/>
        <end position="456"/>
    </location>
</feature>
<evidence type="ECO:0000256" key="7">
    <source>
        <dbReference type="PROSITE-ProRule" id="PRU10141"/>
    </source>
</evidence>
<feature type="compositionally biased region" description="Pro residues" evidence="8">
    <location>
        <begin position="366"/>
        <end position="394"/>
    </location>
</feature>
<dbReference type="InterPro" id="IPR000719">
    <property type="entry name" value="Prot_kinase_dom"/>
</dbReference>
<dbReference type="SUPFAM" id="SSF56112">
    <property type="entry name" value="Protein kinase-like (PK-like)"/>
    <property type="match status" value="1"/>
</dbReference>
<gene>
    <name evidence="10" type="ORF">B4N89_43155</name>
</gene>
<dbReference type="InterPro" id="IPR011009">
    <property type="entry name" value="Kinase-like_dom_sf"/>
</dbReference>
<dbReference type="GO" id="GO:0005524">
    <property type="term" value="F:ATP binding"/>
    <property type="evidence" value="ECO:0007669"/>
    <property type="project" value="UniProtKB-UniRule"/>
</dbReference>
<organism evidence="10 11">
    <name type="scientific">Embleya scabrispora</name>
    <dbReference type="NCBI Taxonomy" id="159449"/>
    <lineage>
        <taxon>Bacteria</taxon>
        <taxon>Bacillati</taxon>
        <taxon>Actinomycetota</taxon>
        <taxon>Actinomycetes</taxon>
        <taxon>Kitasatosporales</taxon>
        <taxon>Streptomycetaceae</taxon>
        <taxon>Embleya</taxon>
    </lineage>
</organism>
<dbReference type="Gene3D" id="3.30.200.20">
    <property type="entry name" value="Phosphorylase Kinase, domain 1"/>
    <property type="match status" value="1"/>
</dbReference>
<dbReference type="STRING" id="159449.B4N89_43155"/>
<keyword evidence="3" id="KW-0808">Transferase</keyword>
<keyword evidence="4 7" id="KW-0547">Nucleotide-binding</keyword>
<dbReference type="EMBL" id="MWQN01000004">
    <property type="protein sequence ID" value="OPC77323.1"/>
    <property type="molecule type" value="Genomic_DNA"/>
</dbReference>
<keyword evidence="6 7" id="KW-0067">ATP-binding</keyword>
<feature type="region of interest" description="Disordered" evidence="8">
    <location>
        <begin position="301"/>
        <end position="326"/>
    </location>
</feature>
<dbReference type="PANTHER" id="PTHR43289:SF6">
    <property type="entry name" value="SERINE_THREONINE-PROTEIN KINASE NEKL-3"/>
    <property type="match status" value="1"/>
</dbReference>
<dbReference type="EC" id="2.7.11.1" evidence="1"/>
<dbReference type="Pfam" id="PF00069">
    <property type="entry name" value="Pkinase"/>
    <property type="match status" value="1"/>
</dbReference>
<evidence type="ECO:0000313" key="11">
    <source>
        <dbReference type="Proteomes" id="UP000190037"/>
    </source>
</evidence>
<proteinExistence type="predicted"/>
<evidence type="ECO:0000256" key="3">
    <source>
        <dbReference type="ARBA" id="ARBA00022679"/>
    </source>
</evidence>
<protein>
    <recommendedName>
        <fullName evidence="1">non-specific serine/threonine protein kinase</fullName>
        <ecNumber evidence="1">2.7.11.1</ecNumber>
    </recommendedName>
</protein>
<keyword evidence="5" id="KW-0418">Kinase</keyword>
<sequence length="456" mass="47245">MAERSAGRNPGIAGTDRGEYMTALPRRIRRPLPRTGGILDGRYRLGQLLGAGGTADVFRAVDLRLRREVAVKIFRPGMAAVTAERFCQEAVLLGRLTHPALVTVHDVGWHESCTYVVMRLIRGVTLRQHILDGPLAADRVARLGARLASALAHVHAAGIVHRDVKPSNVLIGPGDTPYLADFGISRLVDEPTRSAPGTIVGTVSYLAPEQILGHGSGPACDVHALGLVLLEALKGEREYPGFSLDASPARSRRAPHVPSHVPGELAGVIEAMTRVDPAGRPDAAECARLLDAAAASCAPPSGAAGGAALGAAPSSTSTARVPRQRRRHLPTAGLVAGIILGASGATLAVLHHQAGSNADNSRPAPTTAPLPPLTQPAAPPVVPPPTTSAPPPSAPATRTTTPPPPPATTVTVTVDARVPSSATDSPPRDSDKGPKGDGKSKEKRGKPTEPRGKPER</sequence>
<keyword evidence="11" id="KW-1185">Reference proteome</keyword>
<accession>A0A1T3NKF6</accession>
<feature type="domain" description="Protein kinase" evidence="9">
    <location>
        <begin position="43"/>
        <end position="294"/>
    </location>
</feature>
<dbReference type="Gene3D" id="1.10.510.10">
    <property type="entry name" value="Transferase(Phosphotransferase) domain 1"/>
    <property type="match status" value="1"/>
</dbReference>
<dbReference type="GO" id="GO:0004674">
    <property type="term" value="F:protein serine/threonine kinase activity"/>
    <property type="evidence" value="ECO:0007669"/>
    <property type="project" value="UniProtKB-KW"/>
</dbReference>
<reference evidence="10 11" key="1">
    <citation type="submission" date="2017-03" db="EMBL/GenBank/DDBJ databases">
        <title>Draft genome sequence of Streptomyces scabrisporus NF3, endophyte isolated from Amphipterygium adstringens.</title>
        <authorList>
            <person name="Vazquez M."/>
            <person name="Ceapa C.D."/>
            <person name="Rodriguez Luna D."/>
            <person name="Sanchez Esquivel S."/>
        </authorList>
    </citation>
    <scope>NUCLEOTIDE SEQUENCE [LARGE SCALE GENOMIC DNA]</scope>
    <source>
        <strain evidence="10 11">NF3</strain>
    </source>
</reference>
<dbReference type="SMART" id="SM00220">
    <property type="entry name" value="S_TKc"/>
    <property type="match status" value="1"/>
</dbReference>
<comment type="caution">
    <text evidence="10">The sequence shown here is derived from an EMBL/GenBank/DDBJ whole genome shotgun (WGS) entry which is preliminary data.</text>
</comment>
<evidence type="ECO:0000259" key="9">
    <source>
        <dbReference type="PROSITE" id="PS50011"/>
    </source>
</evidence>
<keyword evidence="2" id="KW-0723">Serine/threonine-protein kinase</keyword>
<evidence type="ECO:0000256" key="1">
    <source>
        <dbReference type="ARBA" id="ARBA00012513"/>
    </source>
</evidence>
<dbReference type="PROSITE" id="PS50011">
    <property type="entry name" value="PROTEIN_KINASE_DOM"/>
    <property type="match status" value="1"/>
</dbReference>
<evidence type="ECO:0000313" key="10">
    <source>
        <dbReference type="EMBL" id="OPC77323.1"/>
    </source>
</evidence>
<dbReference type="InterPro" id="IPR008271">
    <property type="entry name" value="Ser/Thr_kinase_AS"/>
</dbReference>
<dbReference type="AlphaFoldDB" id="A0A1T3NKF6"/>
<evidence type="ECO:0000256" key="6">
    <source>
        <dbReference type="ARBA" id="ARBA00022840"/>
    </source>
</evidence>
<dbReference type="CDD" id="cd14014">
    <property type="entry name" value="STKc_PknB_like"/>
    <property type="match status" value="1"/>
</dbReference>
<feature type="compositionally biased region" description="Basic and acidic residues" evidence="8">
    <location>
        <begin position="426"/>
        <end position="456"/>
    </location>
</feature>